<sequence length="219" mass="23256">MPSYAVTGAARGIELEFVAQLSADPKNTMFALVRNKTTATRLESLPGKNITILEADITDPKALEIAAKEVSSATGGKLDYLINNAALAIPANPADIEKDFIDHFRVNTVGTAYCINAFLRLLQKGSVKKVITISSAGGDADVTVKTSLPGYARSKAAVNMLVAKYAARFKEEGFVFLALTPGFVNTSCAAPTPAALTAYNEFHQKILRIAPGFKGSMTP</sequence>
<dbReference type="SUPFAM" id="SSF51735">
    <property type="entry name" value="NAD(P)-binding Rossmann-fold domains"/>
    <property type="match status" value="1"/>
</dbReference>
<dbReference type="AlphaFoldDB" id="A0AAD7K4A5"/>
<protein>
    <recommendedName>
        <fullName evidence="3">NAD(P)-binding protein</fullName>
    </recommendedName>
</protein>
<dbReference type="InterPro" id="IPR036291">
    <property type="entry name" value="NAD(P)-bd_dom_sf"/>
</dbReference>
<dbReference type="Proteomes" id="UP001215280">
    <property type="component" value="Unassembled WGS sequence"/>
</dbReference>
<accession>A0AAD7K4A5</accession>
<name>A0AAD7K4A5_9AGAR</name>
<dbReference type="PANTHER" id="PTHR45458">
    <property type="entry name" value="SHORT-CHAIN DEHYDROGENASE/REDUCTASE SDR"/>
    <property type="match status" value="1"/>
</dbReference>
<reference evidence="1" key="1">
    <citation type="submission" date="2023-03" db="EMBL/GenBank/DDBJ databases">
        <title>Massive genome expansion in bonnet fungi (Mycena s.s.) driven by repeated elements and novel gene families across ecological guilds.</title>
        <authorList>
            <consortium name="Lawrence Berkeley National Laboratory"/>
            <person name="Harder C.B."/>
            <person name="Miyauchi S."/>
            <person name="Viragh M."/>
            <person name="Kuo A."/>
            <person name="Thoen E."/>
            <person name="Andreopoulos B."/>
            <person name="Lu D."/>
            <person name="Skrede I."/>
            <person name="Drula E."/>
            <person name="Henrissat B."/>
            <person name="Morin E."/>
            <person name="Kohler A."/>
            <person name="Barry K."/>
            <person name="LaButti K."/>
            <person name="Morin E."/>
            <person name="Salamov A."/>
            <person name="Lipzen A."/>
            <person name="Mereny Z."/>
            <person name="Hegedus B."/>
            <person name="Baldrian P."/>
            <person name="Stursova M."/>
            <person name="Weitz H."/>
            <person name="Taylor A."/>
            <person name="Grigoriev I.V."/>
            <person name="Nagy L.G."/>
            <person name="Martin F."/>
            <person name="Kauserud H."/>
        </authorList>
    </citation>
    <scope>NUCLEOTIDE SEQUENCE</scope>
    <source>
        <strain evidence="1">CBHHK188m</strain>
    </source>
</reference>
<evidence type="ECO:0000313" key="2">
    <source>
        <dbReference type="Proteomes" id="UP001215280"/>
    </source>
</evidence>
<keyword evidence="2" id="KW-1185">Reference proteome</keyword>
<dbReference type="EMBL" id="JARJLG010000011">
    <property type="protein sequence ID" value="KAJ7776875.1"/>
    <property type="molecule type" value="Genomic_DNA"/>
</dbReference>
<evidence type="ECO:0008006" key="3">
    <source>
        <dbReference type="Google" id="ProtNLM"/>
    </source>
</evidence>
<comment type="caution">
    <text evidence="1">The sequence shown here is derived from an EMBL/GenBank/DDBJ whole genome shotgun (WGS) entry which is preliminary data.</text>
</comment>
<evidence type="ECO:0000313" key="1">
    <source>
        <dbReference type="EMBL" id="KAJ7776875.1"/>
    </source>
</evidence>
<dbReference type="InterPro" id="IPR052184">
    <property type="entry name" value="SDR_enzymes"/>
</dbReference>
<dbReference type="Pfam" id="PF00106">
    <property type="entry name" value="adh_short"/>
    <property type="match status" value="1"/>
</dbReference>
<dbReference type="Gene3D" id="3.40.50.720">
    <property type="entry name" value="NAD(P)-binding Rossmann-like Domain"/>
    <property type="match status" value="1"/>
</dbReference>
<dbReference type="InterPro" id="IPR002347">
    <property type="entry name" value="SDR_fam"/>
</dbReference>
<dbReference type="PANTHER" id="PTHR45458:SF3">
    <property type="entry name" value="CHAIN DEHYDROGENASE (ATSC), PUTATIVE-RELATED"/>
    <property type="match status" value="1"/>
</dbReference>
<proteinExistence type="predicted"/>
<organism evidence="1 2">
    <name type="scientific">Mycena maculata</name>
    <dbReference type="NCBI Taxonomy" id="230809"/>
    <lineage>
        <taxon>Eukaryota</taxon>
        <taxon>Fungi</taxon>
        <taxon>Dikarya</taxon>
        <taxon>Basidiomycota</taxon>
        <taxon>Agaricomycotina</taxon>
        <taxon>Agaricomycetes</taxon>
        <taxon>Agaricomycetidae</taxon>
        <taxon>Agaricales</taxon>
        <taxon>Marasmiineae</taxon>
        <taxon>Mycenaceae</taxon>
        <taxon>Mycena</taxon>
    </lineage>
</organism>
<gene>
    <name evidence="1" type="ORF">DFH07DRAFT_951488</name>
</gene>
<dbReference type="PRINTS" id="PR00081">
    <property type="entry name" value="GDHRDH"/>
</dbReference>
<dbReference type="GO" id="GO:0016616">
    <property type="term" value="F:oxidoreductase activity, acting on the CH-OH group of donors, NAD or NADP as acceptor"/>
    <property type="evidence" value="ECO:0007669"/>
    <property type="project" value="TreeGrafter"/>
</dbReference>